<dbReference type="Proteomes" id="UP000203589">
    <property type="component" value="Chromosome"/>
</dbReference>
<evidence type="ECO:0000313" key="2">
    <source>
        <dbReference type="EMBL" id="ASP19132.1"/>
    </source>
</evidence>
<proteinExistence type="predicted"/>
<dbReference type="Pfam" id="PF09350">
    <property type="entry name" value="DJC28_CD"/>
    <property type="match status" value="1"/>
</dbReference>
<dbReference type="AlphaFoldDB" id="A0A222DZ07"/>
<dbReference type="InterPro" id="IPR018961">
    <property type="entry name" value="DnaJ_homolog_subfam-C_membr-28"/>
</dbReference>
<dbReference type="KEGG" id="aht:ANTHELSMS3_00411"/>
<dbReference type="EMBL" id="CP022540">
    <property type="protein sequence ID" value="ASP19132.1"/>
    <property type="molecule type" value="Genomic_DNA"/>
</dbReference>
<accession>A0A222DZ07</accession>
<feature type="domain" description="DnaJ homologue subfamily C member 28 conserved" evidence="1">
    <location>
        <begin position="22"/>
        <end position="85"/>
    </location>
</feature>
<protein>
    <recommendedName>
        <fullName evidence="1">DnaJ homologue subfamily C member 28 conserved domain-containing protein</fullName>
    </recommendedName>
</protein>
<name>A0A222DZ07_9RHOB</name>
<evidence type="ECO:0000259" key="1">
    <source>
        <dbReference type="Pfam" id="PF09350"/>
    </source>
</evidence>
<keyword evidence="3" id="KW-1185">Reference proteome</keyword>
<evidence type="ECO:0000313" key="3">
    <source>
        <dbReference type="Proteomes" id="UP000203589"/>
    </source>
</evidence>
<reference evidence="2 3" key="1">
    <citation type="submission" date="2017-07" db="EMBL/GenBank/DDBJ databases">
        <title>Genome Sequence of Antarctobacter heliothermus Strain SMS3 Isolated from a culture of the Diatom Skeletonema marinoi.</title>
        <authorList>
            <person name="Topel M."/>
            <person name="Pinder M.I.M."/>
            <person name="Johansson O.N."/>
            <person name="Kourtchenko O."/>
            <person name="Godhe A."/>
            <person name="Clarke A.K."/>
        </authorList>
    </citation>
    <scope>NUCLEOTIDE SEQUENCE [LARGE SCALE GENOMIC DNA]</scope>
    <source>
        <strain evidence="2 3">SMS3</strain>
    </source>
</reference>
<gene>
    <name evidence="2" type="ORF">ANTHELSMS3_00411</name>
</gene>
<organism evidence="2 3">
    <name type="scientific">Antarctobacter heliothermus</name>
    <dbReference type="NCBI Taxonomy" id="74033"/>
    <lineage>
        <taxon>Bacteria</taxon>
        <taxon>Pseudomonadati</taxon>
        <taxon>Pseudomonadota</taxon>
        <taxon>Alphaproteobacteria</taxon>
        <taxon>Rhodobacterales</taxon>
        <taxon>Roseobacteraceae</taxon>
        <taxon>Antarctobacter</taxon>
    </lineage>
</organism>
<sequence length="113" mass="12718">MSFTEIEFVAMKRLMDHPLLELINARIEAAERSGAFDNLKGAGRPLPACDDPQNAVMTRILKENGAVPEEVALLRELATLRERLRDTHDRSARAALIRDIALADTRLEIAKRR</sequence>